<dbReference type="InParanoid" id="I7LUG1"/>
<evidence type="ECO:0000259" key="7">
    <source>
        <dbReference type="PROSITE" id="PS50011"/>
    </source>
</evidence>
<evidence type="ECO:0000256" key="2">
    <source>
        <dbReference type="ARBA" id="ARBA00022741"/>
    </source>
</evidence>
<dbReference type="InterPro" id="IPR017441">
    <property type="entry name" value="Protein_kinase_ATP_BS"/>
</dbReference>
<feature type="compositionally biased region" description="Low complexity" evidence="6">
    <location>
        <begin position="562"/>
        <end position="579"/>
    </location>
</feature>
<evidence type="ECO:0000313" key="8">
    <source>
        <dbReference type="EMBL" id="EAR92982.1"/>
    </source>
</evidence>
<feature type="region of interest" description="Disordered" evidence="6">
    <location>
        <begin position="478"/>
        <end position="497"/>
    </location>
</feature>
<evidence type="ECO:0000256" key="4">
    <source>
        <dbReference type="ARBA" id="ARBA00022840"/>
    </source>
</evidence>
<evidence type="ECO:0000256" key="1">
    <source>
        <dbReference type="ARBA" id="ARBA00022679"/>
    </source>
</evidence>
<dbReference type="GO" id="GO:0004674">
    <property type="term" value="F:protein serine/threonine kinase activity"/>
    <property type="evidence" value="ECO:0007669"/>
    <property type="project" value="InterPro"/>
</dbReference>
<dbReference type="SUPFAM" id="SSF56112">
    <property type="entry name" value="Protein kinase-like (PK-like)"/>
    <property type="match status" value="1"/>
</dbReference>
<dbReference type="GO" id="GO:0016020">
    <property type="term" value="C:membrane"/>
    <property type="evidence" value="ECO:0007669"/>
    <property type="project" value="TreeGrafter"/>
</dbReference>
<dbReference type="OrthoDB" id="287216at2759"/>
<dbReference type="KEGG" id="tet:TTHERM_00295950"/>
<dbReference type="GO" id="GO:0000045">
    <property type="term" value="P:autophagosome assembly"/>
    <property type="evidence" value="ECO:0007669"/>
    <property type="project" value="TreeGrafter"/>
</dbReference>
<gene>
    <name evidence="8" type="ORF">TTHERM_00295950</name>
</gene>
<feature type="region of interest" description="Disordered" evidence="6">
    <location>
        <begin position="741"/>
        <end position="777"/>
    </location>
</feature>
<dbReference type="GO" id="GO:0010506">
    <property type="term" value="P:regulation of autophagy"/>
    <property type="evidence" value="ECO:0007669"/>
    <property type="project" value="InterPro"/>
</dbReference>
<dbReference type="GO" id="GO:0005829">
    <property type="term" value="C:cytosol"/>
    <property type="evidence" value="ECO:0007669"/>
    <property type="project" value="TreeGrafter"/>
</dbReference>
<feature type="compositionally biased region" description="Low complexity" evidence="6">
    <location>
        <begin position="43"/>
        <end position="56"/>
    </location>
</feature>
<dbReference type="InterPro" id="IPR008271">
    <property type="entry name" value="Ser/Thr_kinase_AS"/>
</dbReference>
<evidence type="ECO:0000313" key="9">
    <source>
        <dbReference type="Proteomes" id="UP000009168"/>
    </source>
</evidence>
<dbReference type="PROSITE" id="PS00108">
    <property type="entry name" value="PROTEIN_KINASE_ST"/>
    <property type="match status" value="1"/>
</dbReference>
<reference evidence="9" key="1">
    <citation type="journal article" date="2006" name="PLoS Biol.">
        <title>Macronuclear genome sequence of the ciliate Tetrahymena thermophila, a model eukaryote.</title>
        <authorList>
            <person name="Eisen J.A."/>
            <person name="Coyne R.S."/>
            <person name="Wu M."/>
            <person name="Wu D."/>
            <person name="Thiagarajan M."/>
            <person name="Wortman J.R."/>
            <person name="Badger J.H."/>
            <person name="Ren Q."/>
            <person name="Amedeo P."/>
            <person name="Jones K.M."/>
            <person name="Tallon L.J."/>
            <person name="Delcher A.L."/>
            <person name="Salzberg S.L."/>
            <person name="Silva J.C."/>
            <person name="Haas B.J."/>
            <person name="Majoros W.H."/>
            <person name="Farzad M."/>
            <person name="Carlton J.M."/>
            <person name="Smith R.K. Jr."/>
            <person name="Garg J."/>
            <person name="Pearlman R.E."/>
            <person name="Karrer K.M."/>
            <person name="Sun L."/>
            <person name="Manning G."/>
            <person name="Elde N.C."/>
            <person name="Turkewitz A.P."/>
            <person name="Asai D.J."/>
            <person name="Wilkes D.E."/>
            <person name="Wang Y."/>
            <person name="Cai H."/>
            <person name="Collins K."/>
            <person name="Stewart B.A."/>
            <person name="Lee S.R."/>
            <person name="Wilamowska K."/>
            <person name="Weinberg Z."/>
            <person name="Ruzzo W.L."/>
            <person name="Wloga D."/>
            <person name="Gaertig J."/>
            <person name="Frankel J."/>
            <person name="Tsao C.-C."/>
            <person name="Gorovsky M.A."/>
            <person name="Keeling P.J."/>
            <person name="Waller R.F."/>
            <person name="Patron N.J."/>
            <person name="Cherry J.M."/>
            <person name="Stover N.A."/>
            <person name="Krieger C.J."/>
            <person name="del Toro C."/>
            <person name="Ryder H.F."/>
            <person name="Williamson S.C."/>
            <person name="Barbeau R.A."/>
            <person name="Hamilton E.P."/>
            <person name="Orias E."/>
        </authorList>
    </citation>
    <scope>NUCLEOTIDE SEQUENCE [LARGE SCALE GENOMIC DNA]</scope>
    <source>
        <strain evidence="9">SB210</strain>
    </source>
</reference>
<dbReference type="InterPro" id="IPR000719">
    <property type="entry name" value="Prot_kinase_dom"/>
</dbReference>
<dbReference type="Pfam" id="PF00069">
    <property type="entry name" value="Pkinase"/>
    <property type="match status" value="1"/>
</dbReference>
<dbReference type="AlphaFoldDB" id="I7LUG1"/>
<feature type="binding site" evidence="5">
    <location>
        <position position="107"/>
    </location>
    <ligand>
        <name>ATP</name>
        <dbReference type="ChEBI" id="CHEBI:30616"/>
    </ligand>
</feature>
<keyword evidence="3 8" id="KW-0418">Kinase</keyword>
<feature type="compositionally biased region" description="Low complexity" evidence="6">
    <location>
        <begin position="798"/>
        <end position="807"/>
    </location>
</feature>
<dbReference type="PANTHER" id="PTHR24348:SF22">
    <property type="entry name" value="NON-SPECIFIC SERINE_THREONINE PROTEIN KINASE"/>
    <property type="match status" value="1"/>
</dbReference>
<keyword evidence="1" id="KW-0808">Transferase</keyword>
<name>I7LUG1_TETTS</name>
<dbReference type="EMBL" id="GG662740">
    <property type="protein sequence ID" value="EAR92982.1"/>
    <property type="molecule type" value="Genomic_DNA"/>
</dbReference>
<feature type="compositionally biased region" description="Basic and acidic residues" evidence="6">
    <location>
        <begin position="588"/>
        <end position="598"/>
    </location>
</feature>
<feature type="region of interest" description="Disordered" evidence="6">
    <location>
        <begin position="508"/>
        <end position="539"/>
    </location>
</feature>
<evidence type="ECO:0000256" key="6">
    <source>
        <dbReference type="SAM" id="MobiDB-lite"/>
    </source>
</evidence>
<dbReference type="GO" id="GO:0005524">
    <property type="term" value="F:ATP binding"/>
    <property type="evidence" value="ECO:0007669"/>
    <property type="project" value="UniProtKB-UniRule"/>
</dbReference>
<feature type="domain" description="Protein kinase" evidence="7">
    <location>
        <begin position="75"/>
        <end position="340"/>
    </location>
</feature>
<organism evidence="8 9">
    <name type="scientific">Tetrahymena thermophila (strain SB210)</name>
    <dbReference type="NCBI Taxonomy" id="312017"/>
    <lineage>
        <taxon>Eukaryota</taxon>
        <taxon>Sar</taxon>
        <taxon>Alveolata</taxon>
        <taxon>Ciliophora</taxon>
        <taxon>Intramacronucleata</taxon>
        <taxon>Oligohymenophorea</taxon>
        <taxon>Hymenostomatida</taxon>
        <taxon>Tetrahymenina</taxon>
        <taxon>Tetrahymenidae</taxon>
        <taxon>Tetrahymena</taxon>
    </lineage>
</organism>
<dbReference type="GeneID" id="7834541"/>
<feature type="compositionally biased region" description="Polar residues" evidence="6">
    <location>
        <begin position="10"/>
        <end position="36"/>
    </location>
</feature>
<feature type="compositionally biased region" description="Low complexity" evidence="6">
    <location>
        <begin position="636"/>
        <end position="676"/>
    </location>
</feature>
<dbReference type="Gene3D" id="1.10.510.10">
    <property type="entry name" value="Transferase(Phosphotransferase) domain 1"/>
    <property type="match status" value="1"/>
</dbReference>
<accession>I7LUG1</accession>
<dbReference type="HOGENOM" id="CLU_285544_0_0_1"/>
<keyword evidence="4 5" id="KW-0067">ATP-binding</keyword>
<feature type="region of interest" description="Disordered" evidence="6">
    <location>
        <begin position="798"/>
        <end position="821"/>
    </location>
</feature>
<keyword evidence="9" id="KW-1185">Reference proteome</keyword>
<dbReference type="PROSITE" id="PS00107">
    <property type="entry name" value="PROTEIN_KINASE_ATP"/>
    <property type="match status" value="1"/>
</dbReference>
<dbReference type="InterPro" id="IPR011009">
    <property type="entry name" value="Kinase-like_dom_sf"/>
</dbReference>
<sequence>MLPAPISKQCFDSKQAMQKQNSQQSMQTSQRQNTVTGAVAQGSNSNQAEPSSSSAAGTQQTAVLPQVLKHVDNYIVFNEKLGGGQFSQVYKAMDKNDKTHEQYFAVKIIPMSSTQYQKFANYNQLLQKEIEILLKARHQNLICMHDLKQTPNNLYLFLDYCNGGDLRQYIVKKKNRLAEEEAVEFFKQMCAGYQALNEKKIIHRDLKPENILLHDNKIKIGDFGFARIVNDLDQAVRMTQKCSPLYAPPQILLNEKYSSKCDVWSMGCIFFEMLYGKPPFTAHSIISLTENIKKMVGSGPYQLPAYPPIAQEAKDILVKMLMYNEKDRISWDEIFNHPILQKHLQKKVVENVQIEPSTNPLYQSIRKNLDAVWENAFKPVQPALPPIQTITAVPGSNQTLFNNLAQGVQNDENKQLNGQQVQALQAEKNPSNNTIINCGLLPPQPNTINGVGVVNTGTITAIQGTTLNKAISSPCTEEEKKNVTQQKQEIQIQRHDRRYSQYAQTVVPSQPPIMSNNTTYLPATNTDRSNHNSNGSQQNKENILKRANSINILDNRFDFQQNKNHSSNNSNTNFETPSNIPLSGAAQTDRERRKESGRSHTINYTSNVNNNLNSLPQTGFDSQSNSALQTPKQPYTPQNMNSLNTNNNQNTNSNNSNKSLTNTNSSNSTNDGQTTSLSYRDRSNNHSNTLVEKYGINYKPSNLQQQQKENMYRNAYEKEKALSFHQTAPLSNLWNTVTTPTNGGVQNLSKQNSQGNPSGQLSAKNATQTIPSTPTSNQQNYFMATNIQVTSNYGAANQNTITNNNQNSLKQSPEEKKQTLSSIANKDKEIIAKIEENKDLTENEKYVLYMKQIKIKEAERAFVSKIDNFFAFMRKRALFANATLLNFWNSTRQFKLPSDFQCAILYCLCSYYYYGLEYLRKILFKETEQKVIKKDGFEVYQRSAEFQQTKDIISRDVLEAKQLFTDIEPFMINEIQLSQSPEAQEFIKFISSKSIKHDEYRVKLQQIFYKSLQFIDLNTIDRTASKGIHMTQIFTHIEDFIPSKQYNEFDFNKFYDDRFNNTTLEEFKVAINIFNQKYYALPNIK</sequence>
<feature type="compositionally biased region" description="Low complexity" evidence="6">
    <location>
        <begin position="606"/>
        <end position="615"/>
    </location>
</feature>
<dbReference type="eggNOG" id="KOG0595">
    <property type="taxonomic scope" value="Eukaryota"/>
</dbReference>
<evidence type="ECO:0000256" key="5">
    <source>
        <dbReference type="PROSITE-ProRule" id="PRU10141"/>
    </source>
</evidence>
<dbReference type="PANTHER" id="PTHR24348">
    <property type="entry name" value="SERINE/THREONINE-PROTEIN KINASE UNC-51-RELATED"/>
    <property type="match status" value="1"/>
</dbReference>
<dbReference type="GO" id="GO:0000407">
    <property type="term" value="C:phagophore assembly site"/>
    <property type="evidence" value="ECO:0007669"/>
    <property type="project" value="TreeGrafter"/>
</dbReference>
<dbReference type="InterPro" id="IPR045269">
    <property type="entry name" value="Atg1-like"/>
</dbReference>
<feature type="compositionally biased region" description="Polar residues" evidence="6">
    <location>
        <begin position="616"/>
        <end position="635"/>
    </location>
</feature>
<dbReference type="RefSeq" id="XP_001013227.1">
    <property type="nucleotide sequence ID" value="XM_001013227.3"/>
</dbReference>
<dbReference type="Proteomes" id="UP000009168">
    <property type="component" value="Unassembled WGS sequence"/>
</dbReference>
<dbReference type="SMART" id="SM00220">
    <property type="entry name" value="S_TKc"/>
    <property type="match status" value="1"/>
</dbReference>
<dbReference type="STRING" id="312017.I7LUG1"/>
<feature type="region of interest" description="Disordered" evidence="6">
    <location>
        <begin position="560"/>
        <end position="685"/>
    </location>
</feature>
<evidence type="ECO:0000256" key="3">
    <source>
        <dbReference type="ARBA" id="ARBA00022777"/>
    </source>
</evidence>
<feature type="region of interest" description="Disordered" evidence="6">
    <location>
        <begin position="1"/>
        <end position="58"/>
    </location>
</feature>
<proteinExistence type="predicted"/>
<dbReference type="PROSITE" id="PS50011">
    <property type="entry name" value="PROTEIN_KINASE_DOM"/>
    <property type="match status" value="1"/>
</dbReference>
<protein>
    <submittedName>
        <fullName evidence="8">Serine/Threonine kinase domain protein</fullName>
    </submittedName>
</protein>
<keyword evidence="2 5" id="KW-0547">Nucleotide-binding</keyword>
<dbReference type="GO" id="GO:0005776">
    <property type="term" value="C:autophagosome"/>
    <property type="evidence" value="ECO:0007669"/>
    <property type="project" value="TreeGrafter"/>
</dbReference>